<reference evidence="1 2" key="1">
    <citation type="submission" date="2021-02" db="EMBL/GenBank/DDBJ databases">
        <title>Cotonvirus japonicus, which uses Golgi apparatus of host cells for its virion factory, phylogenetically links tailed tupanvirus and icosahedral mimivirus.</title>
        <authorList>
            <person name="Takahashi H."/>
            <person name="Fukaya S."/>
            <person name="Song C."/>
            <person name="Murata K."/>
            <person name="Takemura M."/>
        </authorList>
    </citation>
    <scope>NUCLEOTIDE SEQUENCE [LARGE SCALE GENOMIC DNA]</scope>
</reference>
<protein>
    <submittedName>
        <fullName evidence="1">Robin</fullName>
    </submittedName>
</protein>
<evidence type="ECO:0000313" key="1">
    <source>
        <dbReference type="EMBL" id="BCS83124.1"/>
    </source>
</evidence>
<name>A0ABM7NSI4_9VIRU</name>
<sequence>MKHYSFASNYLRTYANTIIFSFKYIVKPVNHDNLLINILHGEQNLENLIYLIPKVRVLKLNFFDSCVKYDLKPISKLLNLRELYIISNTEIESRPRLLNINILSNLCLDNIIVYGNILDGKNVIYHWPKIRNPIFLHINSITKSGSVINYDIKKRFFHKNLLGGSSMICCDNIILQIVNDSEYQAIYRTYEAYSEDQIHVTSISKIKFLKFIYADNVYNHNLLYPTCQEDLYMDDLD</sequence>
<organism evidence="1 2">
    <name type="scientific">Cotonvirus japonicus</name>
    <dbReference type="NCBI Taxonomy" id="2811091"/>
    <lineage>
        <taxon>Viruses</taxon>
        <taxon>Varidnaviria</taxon>
        <taxon>Bamfordvirae</taxon>
        <taxon>Nucleocytoviricota</taxon>
        <taxon>Megaviricetes</taxon>
        <taxon>Imitervirales</taxon>
        <taxon>Mimiviridae</taxon>
        <taxon>Megamimivirinae</taxon>
        <taxon>Cotonvirus</taxon>
        <taxon>Cotonvirus japonicum</taxon>
    </lineage>
</organism>
<dbReference type="GeneID" id="80558329"/>
<dbReference type="EMBL" id="AP024483">
    <property type="protein sequence ID" value="BCS83124.1"/>
    <property type="molecule type" value="Genomic_DNA"/>
</dbReference>
<proteinExistence type="predicted"/>
<dbReference type="RefSeq" id="YP_010841732.1">
    <property type="nucleotide sequence ID" value="NC_079139.1"/>
</dbReference>
<keyword evidence="2" id="KW-1185">Reference proteome</keyword>
<accession>A0ABM7NSI4</accession>
<dbReference type="Proteomes" id="UP001321479">
    <property type="component" value="Segment"/>
</dbReference>
<evidence type="ECO:0000313" key="2">
    <source>
        <dbReference type="Proteomes" id="UP001321479"/>
    </source>
</evidence>